<sequence>MIKLDQSKLEKLEILFSQVYSRKHGREVEVTLKKKQSA</sequence>
<name>A0A059NWA8_9BACI</name>
<keyword evidence="2" id="KW-1185">Reference proteome</keyword>
<gene>
    <name evidence="1" type="ORF">BN983_00843</name>
</gene>
<protein>
    <submittedName>
        <fullName evidence="1">Uncharacterized protein</fullName>
    </submittedName>
</protein>
<reference evidence="2" key="1">
    <citation type="submission" date="2014-03" db="EMBL/GenBank/DDBJ databases">
        <authorList>
            <person name="Urmite Genomes U."/>
        </authorList>
    </citation>
    <scope>NUCLEOTIDE SEQUENCE [LARGE SCALE GENOMIC DNA]</scope>
    <source>
        <strain evidence="2">HD-03</strain>
    </source>
</reference>
<proteinExistence type="predicted"/>
<organism evidence="1 2">
    <name type="scientific">Halobacillus karajensis</name>
    <dbReference type="NCBI Taxonomy" id="195088"/>
    <lineage>
        <taxon>Bacteria</taxon>
        <taxon>Bacillati</taxon>
        <taxon>Bacillota</taxon>
        <taxon>Bacilli</taxon>
        <taxon>Bacillales</taxon>
        <taxon>Bacillaceae</taxon>
        <taxon>Halobacillus</taxon>
    </lineage>
</organism>
<evidence type="ECO:0000313" key="2">
    <source>
        <dbReference type="Proteomes" id="UP000028868"/>
    </source>
</evidence>
<evidence type="ECO:0000313" key="1">
    <source>
        <dbReference type="EMBL" id="CDQ22630.1"/>
    </source>
</evidence>
<dbReference type="EMBL" id="CCDI010000001">
    <property type="protein sequence ID" value="CDQ22630.1"/>
    <property type="molecule type" value="Genomic_DNA"/>
</dbReference>
<dbReference type="AlphaFoldDB" id="A0A059NWA8"/>
<reference evidence="1 2" key="2">
    <citation type="submission" date="2014-05" db="EMBL/GenBank/DDBJ databases">
        <title>Draft genome sequence of Halobacillus karajensis HK-03.</title>
        <authorList>
            <person name="Khelaifia S."/>
            <person name="Croce O."/>
            <person name="Lagier J.C."/>
            <person name="Raoult D."/>
        </authorList>
    </citation>
    <scope>NUCLEOTIDE SEQUENCE [LARGE SCALE GENOMIC DNA]</scope>
    <source>
        <strain evidence="1 2">HD-03</strain>
    </source>
</reference>
<accession>A0A059NWA8</accession>
<comment type="caution">
    <text evidence="1">The sequence shown here is derived from an EMBL/GenBank/DDBJ whole genome shotgun (WGS) entry which is preliminary data.</text>
</comment>
<dbReference type="Proteomes" id="UP000028868">
    <property type="component" value="Unassembled WGS sequence"/>
</dbReference>